<proteinExistence type="predicted"/>
<dbReference type="EMBL" id="JAIFTL010000575">
    <property type="protein sequence ID" value="KAG9319158.1"/>
    <property type="molecule type" value="Genomic_DNA"/>
</dbReference>
<keyword evidence="1" id="KW-0732">Signal</keyword>
<reference evidence="2" key="1">
    <citation type="submission" date="2021-07" db="EMBL/GenBank/DDBJ databases">
        <title>Draft genome of Mortierella alpina, strain LL118, isolated from an aspen leaf litter sample.</title>
        <authorList>
            <person name="Yang S."/>
            <person name="Vinatzer B.A."/>
        </authorList>
    </citation>
    <scope>NUCLEOTIDE SEQUENCE</scope>
    <source>
        <strain evidence="2">LL118</strain>
    </source>
</reference>
<protein>
    <submittedName>
        <fullName evidence="2">Uncharacterized protein</fullName>
    </submittedName>
</protein>
<dbReference type="AlphaFoldDB" id="A0A9P7ZW11"/>
<sequence length="207" mass="22623">MRLVQLNPAAAALALALAFSAVVSAQISQECVHKCDVQRATEIATAVKAYPDYKDPKRLEAIDAAQDKYFDVCNYNLIAVNMKSSLTSTLFFAVCAMAALSSTEAKTPSVACRDLCTSFSVGECVKKYSPITSNAGVKCINEAVLPYTGACKDECMKQLRACDDNCFVVMGPNWESCVDQYTDPKDPKRIQCIKDVEEPLRDCRLSC</sequence>
<feature type="signal peptide" evidence="1">
    <location>
        <begin position="1"/>
        <end position="25"/>
    </location>
</feature>
<dbReference type="Proteomes" id="UP000717515">
    <property type="component" value="Unassembled WGS sequence"/>
</dbReference>
<comment type="caution">
    <text evidence="2">The sequence shown here is derived from an EMBL/GenBank/DDBJ whole genome shotgun (WGS) entry which is preliminary data.</text>
</comment>
<accession>A0A9P7ZW11</accession>
<name>A0A9P7ZW11_MORAP</name>
<gene>
    <name evidence="2" type="ORF">KVV02_000627</name>
</gene>
<feature type="chain" id="PRO_5040467067" evidence="1">
    <location>
        <begin position="26"/>
        <end position="207"/>
    </location>
</feature>
<evidence type="ECO:0000313" key="2">
    <source>
        <dbReference type="EMBL" id="KAG9319158.1"/>
    </source>
</evidence>
<evidence type="ECO:0000313" key="3">
    <source>
        <dbReference type="Proteomes" id="UP000717515"/>
    </source>
</evidence>
<organism evidence="2 3">
    <name type="scientific">Mortierella alpina</name>
    <name type="common">Oleaginous fungus</name>
    <name type="synonym">Mortierella renispora</name>
    <dbReference type="NCBI Taxonomy" id="64518"/>
    <lineage>
        <taxon>Eukaryota</taxon>
        <taxon>Fungi</taxon>
        <taxon>Fungi incertae sedis</taxon>
        <taxon>Mucoromycota</taxon>
        <taxon>Mortierellomycotina</taxon>
        <taxon>Mortierellomycetes</taxon>
        <taxon>Mortierellales</taxon>
        <taxon>Mortierellaceae</taxon>
        <taxon>Mortierella</taxon>
    </lineage>
</organism>
<evidence type="ECO:0000256" key="1">
    <source>
        <dbReference type="SAM" id="SignalP"/>
    </source>
</evidence>